<dbReference type="SUPFAM" id="SSF52402">
    <property type="entry name" value="Adenine nucleotide alpha hydrolases-like"/>
    <property type="match status" value="2"/>
</dbReference>
<dbReference type="Proteomes" id="UP000570678">
    <property type="component" value="Unassembled WGS sequence"/>
</dbReference>
<dbReference type="PANTHER" id="PTHR31964">
    <property type="entry name" value="ADENINE NUCLEOTIDE ALPHA HYDROLASES-LIKE SUPERFAMILY PROTEIN"/>
    <property type="match status" value="1"/>
</dbReference>
<name>A0A846YK99_9NOCA</name>
<accession>A0A846YK99</accession>
<dbReference type="PANTHER" id="PTHR31964:SF113">
    <property type="entry name" value="USPA DOMAIN-CONTAINING PROTEIN"/>
    <property type="match status" value="1"/>
</dbReference>
<dbReference type="RefSeq" id="WP_062978980.1">
    <property type="nucleotide sequence ID" value="NZ_JAAXOT010000015.1"/>
</dbReference>
<evidence type="ECO:0000259" key="2">
    <source>
        <dbReference type="Pfam" id="PF00582"/>
    </source>
</evidence>
<evidence type="ECO:0000313" key="3">
    <source>
        <dbReference type="EMBL" id="NKY59355.1"/>
    </source>
</evidence>
<dbReference type="InterPro" id="IPR006015">
    <property type="entry name" value="Universal_stress_UspA"/>
</dbReference>
<dbReference type="InterPro" id="IPR006016">
    <property type="entry name" value="UspA"/>
</dbReference>
<dbReference type="PRINTS" id="PR01438">
    <property type="entry name" value="UNVRSLSTRESS"/>
</dbReference>
<dbReference type="InterPro" id="IPR014729">
    <property type="entry name" value="Rossmann-like_a/b/a_fold"/>
</dbReference>
<dbReference type="EMBL" id="JAAXOT010000015">
    <property type="protein sequence ID" value="NKY59355.1"/>
    <property type="molecule type" value="Genomic_DNA"/>
</dbReference>
<evidence type="ECO:0000313" key="4">
    <source>
        <dbReference type="Proteomes" id="UP000570678"/>
    </source>
</evidence>
<organism evidence="3 4">
    <name type="scientific">Nocardia flavorosea</name>
    <dbReference type="NCBI Taxonomy" id="53429"/>
    <lineage>
        <taxon>Bacteria</taxon>
        <taxon>Bacillati</taxon>
        <taxon>Actinomycetota</taxon>
        <taxon>Actinomycetes</taxon>
        <taxon>Mycobacteriales</taxon>
        <taxon>Nocardiaceae</taxon>
        <taxon>Nocardia</taxon>
    </lineage>
</organism>
<comment type="similarity">
    <text evidence="1">Belongs to the universal stress protein A family.</text>
</comment>
<comment type="caution">
    <text evidence="3">The sequence shown here is derived from an EMBL/GenBank/DDBJ whole genome shotgun (WGS) entry which is preliminary data.</text>
</comment>
<dbReference type="Gene3D" id="3.40.50.620">
    <property type="entry name" value="HUPs"/>
    <property type="match status" value="2"/>
</dbReference>
<dbReference type="Pfam" id="PF00582">
    <property type="entry name" value="Usp"/>
    <property type="match status" value="2"/>
</dbReference>
<keyword evidence="4" id="KW-1185">Reference proteome</keyword>
<proteinExistence type="inferred from homology"/>
<feature type="domain" description="UspA" evidence="2">
    <location>
        <begin position="13"/>
        <end position="147"/>
    </location>
</feature>
<dbReference type="AlphaFoldDB" id="A0A846YK99"/>
<evidence type="ECO:0000256" key="1">
    <source>
        <dbReference type="ARBA" id="ARBA00008791"/>
    </source>
</evidence>
<protein>
    <submittedName>
        <fullName evidence="3">Universal stress protein</fullName>
    </submittedName>
</protein>
<feature type="domain" description="UspA" evidence="2">
    <location>
        <begin position="159"/>
        <end position="291"/>
    </location>
</feature>
<reference evidence="3 4" key="1">
    <citation type="submission" date="2020-04" db="EMBL/GenBank/DDBJ databases">
        <title>MicrobeNet Type strains.</title>
        <authorList>
            <person name="Nicholson A.C."/>
        </authorList>
    </citation>
    <scope>NUCLEOTIDE SEQUENCE [LARGE SCALE GENOMIC DNA]</scope>
    <source>
        <strain evidence="3 4">JCM 3332</strain>
    </source>
</reference>
<gene>
    <name evidence="3" type="ORF">HGA15_25005</name>
</gene>
<sequence length="301" mass="31485">MTEDHRDQDTEAPIVAAVDGSPTSYRAAAWAGLEAHLRGRPLHLLLSTARIPAFALTGRPAEELQSIAQDTVAEAARIAQAAAGHDSVAVSTEVTSELITLALLDRSLSAWMVVVGSRGRGGVAPTVIGSLSAAVAGHARCPVAVIRDLSATDAVSQCRPVLVGVDGSPDSATALKLAFEEAACRRVGLVAVHAWSDTSGIDVRTQWERSCAAEEDRFAQQLTGFAQQFPTVPVERVVTSDAPARSLLTECERAQLVVVGSRGRGGFASMVLGSTSVALLHAAECPLIIARHHRPDPASPQ</sequence>